<dbReference type="GO" id="GO:0016491">
    <property type="term" value="F:oxidoreductase activity"/>
    <property type="evidence" value="ECO:0007669"/>
    <property type="project" value="UniProtKB-KW"/>
</dbReference>
<sequence length="253" mass="27796">MEINLSGKKAIVTGGSSQLGRCIVRSLAQCGADVAIHYHSNSNQAVELAEELKTMGRFSGIYQADITKKESVFAMRDKVYSEFGKPDIIVNNAVIQYTWKNILEQEDEDFIGQFESCVMHNVYMNKAFVPHMIEQQYGRVVVINTECAGLADAGSAAYVAGKRGLDGIVRCLAKEIGRYNITVNQVAPGWTISEKDRKEHGEIQPDYDKTVPLGHRGTDQDIANMVCFLASDLAAFTTGAYIPVCGGRFMPAI</sequence>
<dbReference type="EMBL" id="AP023368">
    <property type="protein sequence ID" value="BCJ99131.1"/>
    <property type="molecule type" value="Genomic_DNA"/>
</dbReference>
<dbReference type="Proteomes" id="UP000515703">
    <property type="component" value="Chromosome"/>
</dbReference>
<dbReference type="GO" id="GO:0008206">
    <property type="term" value="P:bile acid metabolic process"/>
    <property type="evidence" value="ECO:0007669"/>
    <property type="project" value="UniProtKB-ARBA"/>
</dbReference>
<evidence type="ECO:0000256" key="2">
    <source>
        <dbReference type="ARBA" id="ARBA00023002"/>
    </source>
</evidence>
<name>A0A7I8DPF8_9FIRM</name>
<keyword evidence="4" id="KW-1185">Reference proteome</keyword>
<evidence type="ECO:0000256" key="1">
    <source>
        <dbReference type="ARBA" id="ARBA00006484"/>
    </source>
</evidence>
<accession>A0A7I8DPF8</accession>
<reference evidence="3 4" key="2">
    <citation type="submission" date="2020-08" db="EMBL/GenBank/DDBJ databases">
        <authorList>
            <person name="Ueki A."/>
            <person name="Tonouchi A."/>
        </authorList>
    </citation>
    <scope>NUCLEOTIDE SEQUENCE [LARGE SCALE GENOMIC DNA]</scope>
    <source>
        <strain evidence="3 4">CTTW</strain>
    </source>
</reference>
<dbReference type="FunFam" id="3.40.50.720:FF:000084">
    <property type="entry name" value="Short-chain dehydrogenase reductase"/>
    <property type="match status" value="1"/>
</dbReference>
<comment type="similarity">
    <text evidence="1">Belongs to the short-chain dehydrogenases/reductases (SDR) family.</text>
</comment>
<protein>
    <submittedName>
        <fullName evidence="3">Beta-ketoacyl-ACP reductase</fullName>
    </submittedName>
</protein>
<dbReference type="InterPro" id="IPR036291">
    <property type="entry name" value="NAD(P)-bd_dom_sf"/>
</dbReference>
<proteinExistence type="inferred from homology"/>
<organism evidence="3 4">
    <name type="scientific">Anaerocolumna chitinilytica</name>
    <dbReference type="NCBI Taxonomy" id="1727145"/>
    <lineage>
        <taxon>Bacteria</taxon>
        <taxon>Bacillati</taxon>
        <taxon>Bacillota</taxon>
        <taxon>Clostridia</taxon>
        <taxon>Lachnospirales</taxon>
        <taxon>Lachnospiraceae</taxon>
        <taxon>Anaerocolumna</taxon>
    </lineage>
</organism>
<evidence type="ECO:0000313" key="4">
    <source>
        <dbReference type="Proteomes" id="UP000515703"/>
    </source>
</evidence>
<dbReference type="SUPFAM" id="SSF51735">
    <property type="entry name" value="NAD(P)-binding Rossmann-fold domains"/>
    <property type="match status" value="1"/>
</dbReference>
<dbReference type="RefSeq" id="WP_185259409.1">
    <property type="nucleotide sequence ID" value="NZ_AP023368.1"/>
</dbReference>
<dbReference type="InterPro" id="IPR002347">
    <property type="entry name" value="SDR_fam"/>
</dbReference>
<dbReference type="PANTHER" id="PTHR43639">
    <property type="entry name" value="OXIDOREDUCTASE, SHORT-CHAIN DEHYDROGENASE/REDUCTASE FAMILY (AFU_ORTHOLOGUE AFUA_5G02870)"/>
    <property type="match status" value="1"/>
</dbReference>
<dbReference type="Pfam" id="PF13561">
    <property type="entry name" value="adh_short_C2"/>
    <property type="match status" value="1"/>
</dbReference>
<dbReference type="PRINTS" id="PR00081">
    <property type="entry name" value="GDHRDH"/>
</dbReference>
<dbReference type="PANTHER" id="PTHR43639:SF1">
    <property type="entry name" value="SHORT-CHAIN DEHYDROGENASE_REDUCTASE FAMILY PROTEIN"/>
    <property type="match status" value="1"/>
</dbReference>
<keyword evidence="2" id="KW-0560">Oxidoreductase</keyword>
<dbReference type="CDD" id="cd05233">
    <property type="entry name" value="SDR_c"/>
    <property type="match status" value="1"/>
</dbReference>
<dbReference type="Gene3D" id="3.40.50.720">
    <property type="entry name" value="NAD(P)-binding Rossmann-like Domain"/>
    <property type="match status" value="1"/>
</dbReference>
<dbReference type="AlphaFoldDB" id="A0A7I8DPF8"/>
<evidence type="ECO:0000313" key="3">
    <source>
        <dbReference type="EMBL" id="BCJ99131.1"/>
    </source>
</evidence>
<dbReference type="KEGG" id="acht:bsdcttw_21720"/>
<reference evidence="3 4" key="1">
    <citation type="submission" date="2020-08" db="EMBL/GenBank/DDBJ databases">
        <title>Draft genome sequencing of an Anaerocolumna strain isolated from anoxic soil subjected to BSD treatment.</title>
        <authorList>
            <person name="Uek A."/>
            <person name="Tonouchi A."/>
        </authorList>
    </citation>
    <scope>NUCLEOTIDE SEQUENCE [LARGE SCALE GENOMIC DNA]</scope>
    <source>
        <strain evidence="3 4">CTTW</strain>
    </source>
</reference>
<gene>
    <name evidence="3" type="primary">fabG_3</name>
    <name evidence="3" type="ORF">bsdcttw_21720</name>
</gene>